<organism evidence="7 8">
    <name type="scientific">Verrucomicrobia subdivision 6 bacterium BACL9 MAG-120507-bin52</name>
    <dbReference type="NCBI Taxonomy" id="1655590"/>
    <lineage>
        <taxon>Bacteria</taxon>
        <taxon>Pseudomonadati</taxon>
        <taxon>Verrucomicrobiota</taxon>
        <taxon>Verrucomicrobiia</taxon>
        <taxon>Verrucomicrobiales</taxon>
        <taxon>Verrucomicrobia subdivision 6</taxon>
    </lineage>
</organism>
<keyword evidence="3" id="KW-0235">DNA replication</keyword>
<dbReference type="GO" id="GO:0009360">
    <property type="term" value="C:DNA polymerase III complex"/>
    <property type="evidence" value="ECO:0007669"/>
    <property type="project" value="InterPro"/>
</dbReference>
<evidence type="ECO:0000256" key="5">
    <source>
        <dbReference type="SAM" id="MobiDB-lite"/>
    </source>
</evidence>
<protein>
    <recommendedName>
        <fullName evidence="6">DNA polymerase III delta N-terminal domain-containing protein</fullName>
    </recommendedName>
</protein>
<dbReference type="Gene3D" id="3.40.50.300">
    <property type="entry name" value="P-loop containing nucleotide triphosphate hydrolases"/>
    <property type="match status" value="1"/>
</dbReference>
<dbReference type="GO" id="GO:0006261">
    <property type="term" value="P:DNA-templated DNA replication"/>
    <property type="evidence" value="ECO:0007669"/>
    <property type="project" value="TreeGrafter"/>
</dbReference>
<accession>A0A0R2RBW4</accession>
<dbReference type="PANTHER" id="PTHR34388:SF1">
    <property type="entry name" value="DNA POLYMERASE III SUBUNIT DELTA"/>
    <property type="match status" value="1"/>
</dbReference>
<evidence type="ECO:0000313" key="8">
    <source>
        <dbReference type="Proteomes" id="UP000051269"/>
    </source>
</evidence>
<evidence type="ECO:0000256" key="4">
    <source>
        <dbReference type="ARBA" id="ARBA00022932"/>
    </source>
</evidence>
<evidence type="ECO:0000256" key="3">
    <source>
        <dbReference type="ARBA" id="ARBA00022705"/>
    </source>
</evidence>
<evidence type="ECO:0000256" key="2">
    <source>
        <dbReference type="ARBA" id="ARBA00022695"/>
    </source>
</evidence>
<dbReference type="AlphaFoldDB" id="A0A0R2RBW4"/>
<evidence type="ECO:0000256" key="1">
    <source>
        <dbReference type="ARBA" id="ARBA00022679"/>
    </source>
</evidence>
<dbReference type="InterPro" id="IPR010372">
    <property type="entry name" value="DNA_pol3_delta_N"/>
</dbReference>
<dbReference type="Proteomes" id="UP000051269">
    <property type="component" value="Unassembled WGS sequence"/>
</dbReference>
<evidence type="ECO:0000313" key="7">
    <source>
        <dbReference type="EMBL" id="KRO58642.1"/>
    </source>
</evidence>
<dbReference type="PANTHER" id="PTHR34388">
    <property type="entry name" value="DNA POLYMERASE III SUBUNIT DELTA"/>
    <property type="match status" value="1"/>
</dbReference>
<dbReference type="SUPFAM" id="SSF52540">
    <property type="entry name" value="P-loop containing nucleoside triphosphate hydrolases"/>
    <property type="match status" value="1"/>
</dbReference>
<sequence length="365" mass="40290">MAKGKEQGKPQHWMVGGGDEPEVSRRAKEIFVEWAPEDPLNAEKVDGRVDTVEGALTAVAKAREGLETLPFLGGRKLVWLADCTFLGDNVTGRNESVRESLASLIELLGKLPPSEAQFLISAPGVDKRRSFFRQFEKWGKVEVFDPPDLRRGRDRGDWMDEISERLRRAGLTAGPGVVELLMEIVGWDGRTLEKEMEKLRLYLKPETKVTEQAVREVGAGRRELEVWDWCDAVVAGKLGPARAGLRRLLEQGESDVGLVMILAGSLRLAALGRALQEARLLRLPAPGGFGQPSLDPAADAFLPRSSKGEKPNLWRLGKVTGLCAHRPAEGVRRALHRLHELQIELVSGGDRARALEEGVLRLCLD</sequence>
<name>A0A0R2RBW4_9BACT</name>
<proteinExistence type="predicted"/>
<feature type="region of interest" description="Disordered" evidence="5">
    <location>
        <begin position="1"/>
        <end position="20"/>
    </location>
</feature>
<comment type="caution">
    <text evidence="7">The sequence shown here is derived from an EMBL/GenBank/DDBJ whole genome shotgun (WGS) entry which is preliminary data.</text>
</comment>
<dbReference type="InterPro" id="IPR005790">
    <property type="entry name" value="DNA_polIII_delta"/>
</dbReference>
<dbReference type="InterPro" id="IPR027417">
    <property type="entry name" value="P-loop_NTPase"/>
</dbReference>
<feature type="domain" description="DNA polymerase III delta N-terminal" evidence="6">
    <location>
        <begin position="52"/>
        <end position="137"/>
    </location>
</feature>
<dbReference type="Gene3D" id="1.10.8.60">
    <property type="match status" value="1"/>
</dbReference>
<evidence type="ECO:0000259" key="6">
    <source>
        <dbReference type="Pfam" id="PF06144"/>
    </source>
</evidence>
<keyword evidence="4" id="KW-0239">DNA-directed DNA polymerase</keyword>
<dbReference type="EMBL" id="LIBO01000419">
    <property type="protein sequence ID" value="KRO58642.1"/>
    <property type="molecule type" value="Genomic_DNA"/>
</dbReference>
<gene>
    <name evidence="7" type="ORF">ABR82_06540</name>
</gene>
<reference evidence="7 8" key="1">
    <citation type="submission" date="2015-10" db="EMBL/GenBank/DDBJ databases">
        <title>Metagenome-Assembled Genomes uncover a global brackish microbiome.</title>
        <authorList>
            <person name="Hugerth L.W."/>
            <person name="Larsson J."/>
            <person name="Alneberg J."/>
            <person name="Lindh M.V."/>
            <person name="Legrand C."/>
            <person name="Pinhassi J."/>
            <person name="Andersson A.F."/>
        </authorList>
    </citation>
    <scope>NUCLEOTIDE SEQUENCE [LARGE SCALE GENOMIC DNA]</scope>
    <source>
        <strain evidence="7">BACL18 MAG-120507-bin52</strain>
    </source>
</reference>
<keyword evidence="1" id="KW-0808">Transferase</keyword>
<dbReference type="NCBIfam" id="TIGR01128">
    <property type="entry name" value="holA"/>
    <property type="match status" value="1"/>
</dbReference>
<dbReference type="Pfam" id="PF06144">
    <property type="entry name" value="DNA_pol3_delta"/>
    <property type="match status" value="1"/>
</dbReference>
<keyword evidence="2" id="KW-0548">Nucleotidyltransferase</keyword>
<dbReference type="Gene3D" id="1.20.272.10">
    <property type="match status" value="1"/>
</dbReference>
<dbReference type="GO" id="GO:0003677">
    <property type="term" value="F:DNA binding"/>
    <property type="evidence" value="ECO:0007669"/>
    <property type="project" value="InterPro"/>
</dbReference>
<dbReference type="GO" id="GO:0003887">
    <property type="term" value="F:DNA-directed DNA polymerase activity"/>
    <property type="evidence" value="ECO:0007669"/>
    <property type="project" value="UniProtKB-KW"/>
</dbReference>